<dbReference type="PANTHER" id="PTHR12751:SF18">
    <property type="entry name" value="PHOSPHATASE AND ACTIN REGULATOR 1"/>
    <property type="match status" value="1"/>
</dbReference>
<protein>
    <submittedName>
        <fullName evidence="1">Uncharacterized protein</fullName>
    </submittedName>
</protein>
<comment type="caution">
    <text evidence="1">The sequence shown here is derived from an EMBL/GenBank/DDBJ whole genome shotgun (WGS) entry which is preliminary data.</text>
</comment>
<name>A0A2H9TQB9_9FUNG</name>
<keyword evidence="2" id="KW-1185">Reference proteome</keyword>
<proteinExistence type="predicted"/>
<dbReference type="GO" id="GO:0003779">
    <property type="term" value="F:actin binding"/>
    <property type="evidence" value="ECO:0007669"/>
    <property type="project" value="TreeGrafter"/>
</dbReference>
<dbReference type="AlphaFoldDB" id="A0A2H9TQB9"/>
<reference evidence="1 2" key="1">
    <citation type="submission" date="2016-10" db="EMBL/GenBank/DDBJ databases">
        <title>The genome of Paramicrosporidium saccamoebae is the missing link in understanding Cryptomycota and Microsporidia evolution.</title>
        <authorList>
            <person name="Quandt C.A."/>
            <person name="Beaudet D."/>
            <person name="Corsaro D."/>
            <person name="Michel R."/>
            <person name="Corradi N."/>
            <person name="James T."/>
        </authorList>
    </citation>
    <scope>NUCLEOTIDE SEQUENCE [LARGE SCALE GENOMIC DNA]</scope>
    <source>
        <strain evidence="1 2">KSL3</strain>
    </source>
</reference>
<organism evidence="1 2">
    <name type="scientific">Paramicrosporidium saccamoebae</name>
    <dbReference type="NCBI Taxonomy" id="1246581"/>
    <lineage>
        <taxon>Eukaryota</taxon>
        <taxon>Fungi</taxon>
        <taxon>Fungi incertae sedis</taxon>
        <taxon>Cryptomycota</taxon>
        <taxon>Cryptomycota incertae sedis</taxon>
        <taxon>Paramicrosporidium</taxon>
    </lineage>
</organism>
<dbReference type="GO" id="GO:0030036">
    <property type="term" value="P:actin cytoskeleton organization"/>
    <property type="evidence" value="ECO:0007669"/>
    <property type="project" value="TreeGrafter"/>
</dbReference>
<sequence>MSHVGCAWTFFTGKNKIAPTLCEKDDALPSPQFRGKSLRFDEIVTIAETYSKKEYDRRVEPSFSMTPLMAYLIRRELNEVKREMEIHDESRHFTHFYA</sequence>
<gene>
    <name evidence="1" type="ORF">PSACC_00235</name>
</gene>
<dbReference type="Proteomes" id="UP000240830">
    <property type="component" value="Unassembled WGS sequence"/>
</dbReference>
<evidence type="ECO:0000313" key="1">
    <source>
        <dbReference type="EMBL" id="PJF19949.1"/>
    </source>
</evidence>
<evidence type="ECO:0000313" key="2">
    <source>
        <dbReference type="Proteomes" id="UP000240830"/>
    </source>
</evidence>
<dbReference type="OrthoDB" id="5563016at2759"/>
<dbReference type="EMBL" id="MTSL01000024">
    <property type="protein sequence ID" value="PJF19949.1"/>
    <property type="molecule type" value="Genomic_DNA"/>
</dbReference>
<dbReference type="PANTHER" id="PTHR12751">
    <property type="entry name" value="PHOSPHATASE AND ACTIN REGULATOR PHACTR"/>
    <property type="match status" value="1"/>
</dbReference>
<accession>A0A2H9TQB9</accession>